<protein>
    <submittedName>
        <fullName evidence="2">Uncharacterized protein</fullName>
    </submittedName>
</protein>
<feature type="transmembrane region" description="Helical" evidence="1">
    <location>
        <begin position="6"/>
        <end position="24"/>
    </location>
</feature>
<evidence type="ECO:0000313" key="3">
    <source>
        <dbReference type="Proteomes" id="UP000662888"/>
    </source>
</evidence>
<reference evidence="2 3" key="1">
    <citation type="submission" date="2020-11" db="EMBL/GenBank/DDBJ databases">
        <authorList>
            <person name="Sun Q."/>
        </authorList>
    </citation>
    <scope>NUCLEOTIDE SEQUENCE [LARGE SCALE GENOMIC DNA]</scope>
    <source>
        <strain evidence="2 3">P8398</strain>
    </source>
</reference>
<accession>A0AA48WBC9</accession>
<dbReference type="Proteomes" id="UP000662888">
    <property type="component" value="Chromosome"/>
</dbReference>
<evidence type="ECO:0000313" key="2">
    <source>
        <dbReference type="EMBL" id="QPI49343.1"/>
    </source>
</evidence>
<name>A0AA48WBC9_9BURK</name>
<proteinExistence type="predicted"/>
<keyword evidence="1" id="KW-0812">Transmembrane</keyword>
<keyword evidence="1" id="KW-1133">Transmembrane helix</keyword>
<dbReference type="EMBL" id="CP065053">
    <property type="protein sequence ID" value="QPI49343.1"/>
    <property type="molecule type" value="Genomic_DNA"/>
</dbReference>
<organism evidence="2 3">
    <name type="scientific">Massilia antarctica</name>
    <dbReference type="NCBI Taxonomy" id="2765360"/>
    <lineage>
        <taxon>Bacteria</taxon>
        <taxon>Pseudomonadati</taxon>
        <taxon>Pseudomonadota</taxon>
        <taxon>Betaproteobacteria</taxon>
        <taxon>Burkholderiales</taxon>
        <taxon>Oxalobacteraceae</taxon>
        <taxon>Telluria group</taxon>
        <taxon>Massilia</taxon>
    </lineage>
</organism>
<keyword evidence="3" id="KW-1185">Reference proteome</keyword>
<dbReference type="RefSeq" id="WP_206088898.1">
    <property type="nucleotide sequence ID" value="NZ_CP065053.1"/>
</dbReference>
<sequence length="168" mass="18065">MDGFFLVFAVGVPLLGVLCLVAIWRNGRLGKAIIGLAAAGLAWPVYQALYPPEEFYVSAIKNFANLTIPANAVFLNKEASFPDFTGDYSACFVVRLTPAAMAEFTKQLGKRQEGEGNAGDCGLSRQIKVRGAKVVGYDRQPWSASDSGMITINVVPSENLVSVSWTQA</sequence>
<gene>
    <name evidence="2" type="ORF">IV454_28500</name>
</gene>
<evidence type="ECO:0000256" key="1">
    <source>
        <dbReference type="SAM" id="Phobius"/>
    </source>
</evidence>
<keyword evidence="1" id="KW-0472">Membrane</keyword>